<proteinExistence type="inferred from homology"/>
<comment type="similarity">
    <text evidence="1 3">Belongs to the short-chain dehydrogenases/reductases (SDR) family.</text>
</comment>
<dbReference type="PRINTS" id="PR00081">
    <property type="entry name" value="GDHRDH"/>
</dbReference>
<evidence type="ECO:0000256" key="1">
    <source>
        <dbReference type="ARBA" id="ARBA00006484"/>
    </source>
</evidence>
<protein>
    <submittedName>
        <fullName evidence="4">NADP-dependent 3-hydroxy acid dehydrogenase YdfG</fullName>
    </submittedName>
</protein>
<dbReference type="InterPro" id="IPR020904">
    <property type="entry name" value="Sc_DH/Rdtase_CS"/>
</dbReference>
<name>A0A286FXR3_9BACT</name>
<organism evidence="4 5">
    <name type="scientific">Spirosoma fluviale</name>
    <dbReference type="NCBI Taxonomy" id="1597977"/>
    <lineage>
        <taxon>Bacteria</taxon>
        <taxon>Pseudomonadati</taxon>
        <taxon>Bacteroidota</taxon>
        <taxon>Cytophagia</taxon>
        <taxon>Cytophagales</taxon>
        <taxon>Cytophagaceae</taxon>
        <taxon>Spirosoma</taxon>
    </lineage>
</organism>
<evidence type="ECO:0000313" key="5">
    <source>
        <dbReference type="Proteomes" id="UP000219452"/>
    </source>
</evidence>
<dbReference type="InterPro" id="IPR036291">
    <property type="entry name" value="NAD(P)-bd_dom_sf"/>
</dbReference>
<dbReference type="PRINTS" id="PR00080">
    <property type="entry name" value="SDRFAMILY"/>
</dbReference>
<reference evidence="5" key="1">
    <citation type="submission" date="2017-09" db="EMBL/GenBank/DDBJ databases">
        <authorList>
            <person name="Varghese N."/>
            <person name="Submissions S."/>
        </authorList>
    </citation>
    <scope>NUCLEOTIDE SEQUENCE [LARGE SCALE GENOMIC DNA]</scope>
    <source>
        <strain evidence="5">DSM 29961</strain>
    </source>
</reference>
<sequence>MLTANKLANGYKTDHVSYMNPLVVVTGGSKGIGRAIANRFIAEGFDAVVCARSVENVEGPGLFPFAADLSTRDGVNSLLTYIHSLQRPVDVLVNNTGVFQPGQIHNEAEGTFEQLMNTNVASAYHLTRGLVGDMIARRRGHIFMMCSTASITAYTNGGSYCISKFALLGMSRVLREELKPHDVKVTAILPGATLTASWEGTELPEDRFLKADDVADSAWAAYSLSKSAVIEEILIRPQLGDI</sequence>
<dbReference type="GO" id="GO:0016491">
    <property type="term" value="F:oxidoreductase activity"/>
    <property type="evidence" value="ECO:0007669"/>
    <property type="project" value="UniProtKB-KW"/>
</dbReference>
<keyword evidence="5" id="KW-1185">Reference proteome</keyword>
<dbReference type="PANTHER" id="PTHR42901:SF1">
    <property type="entry name" value="ALCOHOL DEHYDROGENASE"/>
    <property type="match status" value="1"/>
</dbReference>
<dbReference type="Pfam" id="PF00106">
    <property type="entry name" value="adh_short"/>
    <property type="match status" value="1"/>
</dbReference>
<keyword evidence="2" id="KW-0560">Oxidoreductase</keyword>
<dbReference type="EMBL" id="OCNH01000002">
    <property type="protein sequence ID" value="SOD88033.1"/>
    <property type="molecule type" value="Genomic_DNA"/>
</dbReference>
<dbReference type="InterPro" id="IPR002347">
    <property type="entry name" value="SDR_fam"/>
</dbReference>
<gene>
    <name evidence="4" type="ORF">SAMN06269250_2464</name>
</gene>
<evidence type="ECO:0000313" key="4">
    <source>
        <dbReference type="EMBL" id="SOD88033.1"/>
    </source>
</evidence>
<dbReference type="AlphaFoldDB" id="A0A286FXR3"/>
<dbReference type="Proteomes" id="UP000219452">
    <property type="component" value="Unassembled WGS sequence"/>
</dbReference>
<dbReference type="PROSITE" id="PS00061">
    <property type="entry name" value="ADH_SHORT"/>
    <property type="match status" value="1"/>
</dbReference>
<evidence type="ECO:0000256" key="3">
    <source>
        <dbReference type="RuleBase" id="RU000363"/>
    </source>
</evidence>
<dbReference type="Gene3D" id="3.40.50.720">
    <property type="entry name" value="NAD(P)-binding Rossmann-like Domain"/>
    <property type="match status" value="1"/>
</dbReference>
<dbReference type="SUPFAM" id="SSF51735">
    <property type="entry name" value="NAD(P)-binding Rossmann-fold domains"/>
    <property type="match status" value="1"/>
</dbReference>
<dbReference type="PANTHER" id="PTHR42901">
    <property type="entry name" value="ALCOHOL DEHYDROGENASE"/>
    <property type="match status" value="1"/>
</dbReference>
<dbReference type="CDD" id="cd05233">
    <property type="entry name" value="SDR_c"/>
    <property type="match status" value="1"/>
</dbReference>
<evidence type="ECO:0000256" key="2">
    <source>
        <dbReference type="ARBA" id="ARBA00023002"/>
    </source>
</evidence>
<accession>A0A286FXR3</accession>